<dbReference type="EMBL" id="CADCUZ010000035">
    <property type="protein sequence ID" value="CAA9404306.1"/>
    <property type="molecule type" value="Genomic_DNA"/>
</dbReference>
<keyword evidence="1" id="KW-1133">Transmembrane helix</keyword>
<keyword evidence="1" id="KW-0472">Membrane</keyword>
<evidence type="ECO:0008006" key="3">
    <source>
        <dbReference type="Google" id="ProtNLM"/>
    </source>
</evidence>
<evidence type="ECO:0000256" key="1">
    <source>
        <dbReference type="SAM" id="Phobius"/>
    </source>
</evidence>
<gene>
    <name evidence="2" type="ORF">AVDCRST_MAG55-880</name>
</gene>
<organism evidence="2">
    <name type="scientific">uncultured Rubrobacteraceae bacterium</name>
    <dbReference type="NCBI Taxonomy" id="349277"/>
    <lineage>
        <taxon>Bacteria</taxon>
        <taxon>Bacillati</taxon>
        <taxon>Actinomycetota</taxon>
        <taxon>Rubrobacteria</taxon>
        <taxon>Rubrobacterales</taxon>
        <taxon>Rubrobacteraceae</taxon>
        <taxon>environmental samples</taxon>
    </lineage>
</organism>
<reference evidence="2" key="1">
    <citation type="submission" date="2020-02" db="EMBL/GenBank/DDBJ databases">
        <authorList>
            <person name="Meier V. D."/>
        </authorList>
    </citation>
    <scope>NUCLEOTIDE SEQUENCE</scope>
    <source>
        <strain evidence="2">AVDCRST_MAG55</strain>
    </source>
</reference>
<dbReference type="AlphaFoldDB" id="A0A6J4P963"/>
<name>A0A6J4P963_9ACTN</name>
<sequence>MVGFIGMMAEMGPWEHGGGSWGPWMLVPVLLWVAFFGLVAWGALRVFYVRQGGGQTADSAEEVLRKRFARGEVDVETYERSLNALRRGPSRQGYDDYVREAEERLRSDEQDTRP</sequence>
<evidence type="ECO:0000313" key="2">
    <source>
        <dbReference type="EMBL" id="CAA9404306.1"/>
    </source>
</evidence>
<keyword evidence="1" id="KW-0812">Transmembrane</keyword>
<accession>A0A6J4P963</accession>
<protein>
    <recommendedName>
        <fullName evidence="3">SHOCT domain-containing protein</fullName>
    </recommendedName>
</protein>
<feature type="transmembrane region" description="Helical" evidence="1">
    <location>
        <begin position="21"/>
        <end position="44"/>
    </location>
</feature>
<proteinExistence type="predicted"/>